<keyword evidence="3" id="KW-1185">Reference proteome</keyword>
<gene>
    <name evidence="2" type="ORF">SCHPADRAFT_897438</name>
</gene>
<dbReference type="EMBL" id="KQ086867">
    <property type="protein sequence ID" value="KLO03931.1"/>
    <property type="molecule type" value="Genomic_DNA"/>
</dbReference>
<dbReference type="InParanoid" id="A0A0H2RGA0"/>
<keyword evidence="1" id="KW-0812">Transmembrane</keyword>
<reference evidence="2 3" key="1">
    <citation type="submission" date="2015-04" db="EMBL/GenBank/DDBJ databases">
        <title>Complete genome sequence of Schizopora paradoxa KUC8140, a cosmopolitan wood degrader in East Asia.</title>
        <authorList>
            <consortium name="DOE Joint Genome Institute"/>
            <person name="Min B."/>
            <person name="Park H."/>
            <person name="Jang Y."/>
            <person name="Kim J.-J."/>
            <person name="Kim K.H."/>
            <person name="Pangilinan J."/>
            <person name="Lipzen A."/>
            <person name="Riley R."/>
            <person name="Grigoriev I.V."/>
            <person name="Spatafora J.W."/>
            <person name="Choi I.-G."/>
        </authorList>
    </citation>
    <scope>NUCLEOTIDE SEQUENCE [LARGE SCALE GENOMIC DNA]</scope>
    <source>
        <strain evidence="2 3">KUC8140</strain>
    </source>
</reference>
<accession>A0A0H2RGA0</accession>
<evidence type="ECO:0000313" key="3">
    <source>
        <dbReference type="Proteomes" id="UP000053477"/>
    </source>
</evidence>
<keyword evidence="1" id="KW-0472">Membrane</keyword>
<proteinExistence type="predicted"/>
<dbReference type="AlphaFoldDB" id="A0A0H2RGA0"/>
<dbReference type="Proteomes" id="UP000053477">
    <property type="component" value="Unassembled WGS sequence"/>
</dbReference>
<name>A0A0H2RGA0_9AGAM</name>
<sequence length="216" mass="24205">MITKRVLLEPFVELARGSAAFWIKITSVNAYNGLFLWDPREAETAPTTSRWMAMAMNLSILPLLRQPPEDARLVIIEALLLLALLLALAFKLLPTIRPSNDTYRWSETIRLVSTRSQEVAAHTFPNLYRSALRLRLRGNAPELRGVLNIVQAIMPAHPYDATPESRRRDGCPGPGLDLASAARLCLPALLLYGVQQPRRDHGNLIPSLWYLPGGHR</sequence>
<evidence type="ECO:0000313" key="2">
    <source>
        <dbReference type="EMBL" id="KLO03931.1"/>
    </source>
</evidence>
<keyword evidence="1" id="KW-1133">Transmembrane helix</keyword>
<feature type="transmembrane region" description="Helical" evidence="1">
    <location>
        <begin position="71"/>
        <end position="90"/>
    </location>
</feature>
<organism evidence="2 3">
    <name type="scientific">Schizopora paradoxa</name>
    <dbReference type="NCBI Taxonomy" id="27342"/>
    <lineage>
        <taxon>Eukaryota</taxon>
        <taxon>Fungi</taxon>
        <taxon>Dikarya</taxon>
        <taxon>Basidiomycota</taxon>
        <taxon>Agaricomycotina</taxon>
        <taxon>Agaricomycetes</taxon>
        <taxon>Hymenochaetales</taxon>
        <taxon>Schizoporaceae</taxon>
        <taxon>Schizopora</taxon>
    </lineage>
</organism>
<protein>
    <submittedName>
        <fullName evidence="2">Uncharacterized protein</fullName>
    </submittedName>
</protein>
<evidence type="ECO:0000256" key="1">
    <source>
        <dbReference type="SAM" id="Phobius"/>
    </source>
</evidence>